<reference evidence="1" key="1">
    <citation type="submission" date="2018-06" db="EMBL/GenBank/DDBJ databases">
        <authorList>
            <person name="Zhirakovskaya E."/>
        </authorList>
    </citation>
    <scope>NUCLEOTIDE SEQUENCE</scope>
</reference>
<dbReference type="EMBL" id="UOFI01000214">
    <property type="protein sequence ID" value="VAW71002.1"/>
    <property type="molecule type" value="Genomic_DNA"/>
</dbReference>
<evidence type="ECO:0000313" key="1">
    <source>
        <dbReference type="EMBL" id="VAW71002.1"/>
    </source>
</evidence>
<organism evidence="1">
    <name type="scientific">hydrothermal vent metagenome</name>
    <dbReference type="NCBI Taxonomy" id="652676"/>
    <lineage>
        <taxon>unclassified sequences</taxon>
        <taxon>metagenomes</taxon>
        <taxon>ecological metagenomes</taxon>
    </lineage>
</organism>
<protein>
    <recommendedName>
        <fullName evidence="2">DUF4845 domain-containing protein</fullName>
    </recommendedName>
</protein>
<gene>
    <name evidence="1" type="ORF">MNBD_GAMMA09-97</name>
</gene>
<sequence length="124" mass="14084">MMRKQSGLTMISWMLIIGFLAIQFVMALRVGPVYLNDQTLKTVMEDLKTDAAIKGKGVRDIKFILRKRLKMNSLYDLASDTKAFKFKKIKNGYAVTADYEARGPIFGNLGFVATFKHEVEILTK</sequence>
<proteinExistence type="predicted"/>
<name>A0A3B0Y6M1_9ZZZZ</name>
<dbReference type="Pfam" id="PF16137">
    <property type="entry name" value="DUF4845"/>
    <property type="match status" value="1"/>
</dbReference>
<dbReference type="InterPro" id="IPR032314">
    <property type="entry name" value="DUF4845"/>
</dbReference>
<dbReference type="AlphaFoldDB" id="A0A3B0Y6M1"/>
<evidence type="ECO:0008006" key="2">
    <source>
        <dbReference type="Google" id="ProtNLM"/>
    </source>
</evidence>
<accession>A0A3B0Y6M1</accession>